<dbReference type="Pfam" id="PF07645">
    <property type="entry name" value="EGF_CA"/>
    <property type="match status" value="3"/>
</dbReference>
<keyword evidence="3" id="KW-0272">Extracellular matrix</keyword>
<dbReference type="Proteomes" id="UP001219518">
    <property type="component" value="Unassembled WGS sequence"/>
</dbReference>
<dbReference type="InterPro" id="IPR013783">
    <property type="entry name" value="Ig-like_fold"/>
</dbReference>
<feature type="domain" description="Ig-like" evidence="13">
    <location>
        <begin position="849"/>
        <end position="940"/>
    </location>
</feature>
<dbReference type="Gene3D" id="2.60.40.10">
    <property type="entry name" value="Immunoglobulins"/>
    <property type="match status" value="12"/>
</dbReference>
<reference evidence="15" key="1">
    <citation type="submission" date="2021-07" db="EMBL/GenBank/DDBJ databases">
        <authorList>
            <person name="Catto M.A."/>
            <person name="Jacobson A."/>
            <person name="Kennedy G."/>
            <person name="Labadie P."/>
            <person name="Hunt B.G."/>
            <person name="Srinivasan R."/>
        </authorList>
    </citation>
    <scope>NUCLEOTIDE SEQUENCE</scope>
    <source>
        <strain evidence="15">PL_HMW_Pooled</strain>
        <tissue evidence="15">Head</tissue>
    </source>
</reference>
<reference evidence="15" key="2">
    <citation type="journal article" date="2023" name="BMC Genomics">
        <title>Pest status, molecular evolution, and epigenetic factors derived from the genome assembly of Frankliniella fusca, a thysanopteran phytovirus vector.</title>
        <authorList>
            <person name="Catto M.A."/>
            <person name="Labadie P.E."/>
            <person name="Jacobson A.L."/>
            <person name="Kennedy G.G."/>
            <person name="Srinivasan R."/>
            <person name="Hunt B.G."/>
        </authorList>
    </citation>
    <scope>NUCLEOTIDE SEQUENCE</scope>
    <source>
        <strain evidence="15">PL_HMW_Pooled</strain>
    </source>
</reference>
<evidence type="ECO:0000256" key="9">
    <source>
        <dbReference type="ARBA" id="ARBA00023180"/>
    </source>
</evidence>
<evidence type="ECO:0000256" key="6">
    <source>
        <dbReference type="ARBA" id="ARBA00022737"/>
    </source>
</evidence>
<feature type="domain" description="Ig-like" evidence="13">
    <location>
        <begin position="944"/>
        <end position="1035"/>
    </location>
</feature>
<dbReference type="Pfam" id="PF07679">
    <property type="entry name" value="I-set"/>
    <property type="match status" value="6"/>
</dbReference>
<dbReference type="FunFam" id="2.10.25.10:FF:000010">
    <property type="entry name" value="Pro-epidermal growth factor"/>
    <property type="match status" value="1"/>
</dbReference>
<keyword evidence="8" id="KW-1015">Disulfide bond</keyword>
<dbReference type="EMBL" id="JAHWGI010000391">
    <property type="protein sequence ID" value="KAK3914743.1"/>
    <property type="molecule type" value="Genomic_DNA"/>
</dbReference>
<dbReference type="SUPFAM" id="SSF54511">
    <property type="entry name" value="GFP-like"/>
    <property type="match status" value="1"/>
</dbReference>
<dbReference type="Pfam" id="PF13927">
    <property type="entry name" value="Ig_3"/>
    <property type="match status" value="5"/>
</dbReference>
<dbReference type="PROSITE" id="PS01186">
    <property type="entry name" value="EGF_2"/>
    <property type="match status" value="1"/>
</dbReference>
<evidence type="ECO:0000259" key="12">
    <source>
        <dbReference type="PROSITE" id="PS50026"/>
    </source>
</evidence>
<comment type="caution">
    <text evidence="11">Lacks conserved residue(s) required for the propagation of feature annotation.</text>
</comment>
<accession>A0AAE1H554</accession>
<feature type="domain" description="Ig-like" evidence="13">
    <location>
        <begin position="357"/>
        <end position="444"/>
    </location>
</feature>
<evidence type="ECO:0000259" key="13">
    <source>
        <dbReference type="PROSITE" id="PS50835"/>
    </source>
</evidence>
<evidence type="ECO:0000259" key="14">
    <source>
        <dbReference type="PROSITE" id="PS50993"/>
    </source>
</evidence>
<evidence type="ECO:0000256" key="11">
    <source>
        <dbReference type="PROSITE-ProRule" id="PRU00076"/>
    </source>
</evidence>
<evidence type="ECO:0000256" key="4">
    <source>
        <dbReference type="ARBA" id="ARBA00022536"/>
    </source>
</evidence>
<dbReference type="InterPro" id="IPR000742">
    <property type="entry name" value="EGF"/>
</dbReference>
<dbReference type="InterPro" id="IPR049883">
    <property type="entry name" value="NOTCH1_EGF-like"/>
</dbReference>
<feature type="domain" description="Ig-like" evidence="13">
    <location>
        <begin position="1"/>
        <end position="80"/>
    </location>
</feature>
<gene>
    <name evidence="15" type="ORF">KUF71_024238</name>
</gene>
<dbReference type="SMART" id="SM00409">
    <property type="entry name" value="IG"/>
    <property type="match status" value="12"/>
</dbReference>
<dbReference type="InterPro" id="IPR007110">
    <property type="entry name" value="Ig-like_dom"/>
</dbReference>
<dbReference type="PROSITE" id="PS00010">
    <property type="entry name" value="ASX_HYDROXYL"/>
    <property type="match status" value="2"/>
</dbReference>
<feature type="domain" description="Nidogen G2 beta-barrel" evidence="14">
    <location>
        <begin position="1352"/>
        <end position="1574"/>
    </location>
</feature>
<evidence type="ECO:0000256" key="5">
    <source>
        <dbReference type="ARBA" id="ARBA00022729"/>
    </source>
</evidence>
<protein>
    <submittedName>
        <fullName evidence="15">Hemicentin-1</fullName>
    </submittedName>
</protein>
<dbReference type="SUPFAM" id="SSF82895">
    <property type="entry name" value="TSP-1 type 1 repeat"/>
    <property type="match status" value="4"/>
</dbReference>
<comment type="subcellular location">
    <subcellularLocation>
        <location evidence="1">Secreted</location>
        <location evidence="1">Extracellular space</location>
        <location evidence="1">Extracellular matrix</location>
    </subcellularLocation>
</comment>
<dbReference type="PROSITE" id="PS50835">
    <property type="entry name" value="IG_LIKE"/>
    <property type="match status" value="12"/>
</dbReference>
<dbReference type="InterPro" id="IPR001881">
    <property type="entry name" value="EGF-like_Ca-bd_dom"/>
</dbReference>
<dbReference type="InterPro" id="IPR036179">
    <property type="entry name" value="Ig-like_dom_sf"/>
</dbReference>
<dbReference type="Gene3D" id="2.20.100.10">
    <property type="entry name" value="Thrombospondin type-1 (TSP1) repeat"/>
    <property type="match status" value="3"/>
</dbReference>
<keyword evidence="6" id="KW-0677">Repeat</keyword>
<keyword evidence="9" id="KW-0325">Glycoprotein</keyword>
<keyword evidence="4 11" id="KW-0245">EGF-like domain</keyword>
<feature type="domain" description="Ig-like" evidence="13">
    <location>
        <begin position="176"/>
        <end position="260"/>
    </location>
</feature>
<dbReference type="Gene3D" id="2.10.25.10">
    <property type="entry name" value="Laminin"/>
    <property type="match status" value="2"/>
</dbReference>
<evidence type="ECO:0000256" key="3">
    <source>
        <dbReference type="ARBA" id="ARBA00022530"/>
    </source>
</evidence>
<keyword evidence="2" id="KW-0964">Secreted</keyword>
<feature type="domain" description="Ig-like" evidence="13">
    <location>
        <begin position="451"/>
        <end position="531"/>
    </location>
</feature>
<dbReference type="InterPro" id="IPR009017">
    <property type="entry name" value="GFP"/>
</dbReference>
<dbReference type="Gene3D" id="2.40.155.10">
    <property type="entry name" value="Green fluorescent protein"/>
    <property type="match status" value="1"/>
</dbReference>
<evidence type="ECO:0000256" key="1">
    <source>
        <dbReference type="ARBA" id="ARBA00004498"/>
    </source>
</evidence>
<dbReference type="PRINTS" id="PR01705">
    <property type="entry name" value="TSP1REPEAT"/>
</dbReference>
<feature type="domain" description="Ig-like" evidence="13">
    <location>
        <begin position="85"/>
        <end position="169"/>
    </location>
</feature>
<dbReference type="SUPFAM" id="SSF57184">
    <property type="entry name" value="Growth factor receptor domain"/>
    <property type="match status" value="1"/>
</dbReference>
<dbReference type="SMART" id="SM00181">
    <property type="entry name" value="EGF"/>
    <property type="match status" value="3"/>
</dbReference>
<feature type="domain" description="Ig-like" evidence="13">
    <location>
        <begin position="646"/>
        <end position="741"/>
    </location>
</feature>
<dbReference type="InterPro" id="IPR000152">
    <property type="entry name" value="EGF-type_Asp/Asn_hydroxyl_site"/>
</dbReference>
<dbReference type="FunFam" id="2.60.40.10:FF:000032">
    <property type="entry name" value="palladin isoform X1"/>
    <property type="match status" value="3"/>
</dbReference>
<evidence type="ECO:0000313" key="15">
    <source>
        <dbReference type="EMBL" id="KAK3914743.1"/>
    </source>
</evidence>
<dbReference type="SMART" id="SM00179">
    <property type="entry name" value="EGF_CA"/>
    <property type="match status" value="3"/>
</dbReference>
<dbReference type="PROSITE" id="PS50092">
    <property type="entry name" value="TSP1"/>
    <property type="match status" value="4"/>
</dbReference>
<dbReference type="PANTHER" id="PTHR45080:SF8">
    <property type="entry name" value="IG-LIKE DOMAIN-CONTAINING PROTEIN"/>
    <property type="match status" value="1"/>
</dbReference>
<dbReference type="InterPro" id="IPR003599">
    <property type="entry name" value="Ig_sub"/>
</dbReference>
<evidence type="ECO:0000256" key="7">
    <source>
        <dbReference type="ARBA" id="ARBA00022837"/>
    </source>
</evidence>
<dbReference type="PROSITE" id="PS50026">
    <property type="entry name" value="EGF_3"/>
    <property type="match status" value="1"/>
</dbReference>
<dbReference type="InterPro" id="IPR013098">
    <property type="entry name" value="Ig_I-set"/>
</dbReference>
<dbReference type="SUPFAM" id="SSF48726">
    <property type="entry name" value="Immunoglobulin"/>
    <property type="match status" value="12"/>
</dbReference>
<dbReference type="InterPro" id="IPR000884">
    <property type="entry name" value="TSP1_rpt"/>
</dbReference>
<dbReference type="InterPro" id="IPR009030">
    <property type="entry name" value="Growth_fac_rcpt_cys_sf"/>
</dbReference>
<dbReference type="SMART" id="SM00408">
    <property type="entry name" value="IGc2"/>
    <property type="match status" value="12"/>
</dbReference>
<dbReference type="PROSITE" id="PS50993">
    <property type="entry name" value="NIDOGEN_G2"/>
    <property type="match status" value="1"/>
</dbReference>
<comment type="caution">
    <text evidence="15">The sequence shown here is derived from an EMBL/GenBank/DDBJ whole genome shotgun (WGS) entry which is preliminary data.</text>
</comment>
<dbReference type="Pfam" id="PF07474">
    <property type="entry name" value="G2F"/>
    <property type="match status" value="1"/>
</dbReference>
<dbReference type="InterPro" id="IPR050958">
    <property type="entry name" value="Cell_Adh-Cytoskel_Orgn"/>
</dbReference>
<dbReference type="Pfam" id="PF00090">
    <property type="entry name" value="TSP_1"/>
    <property type="match status" value="4"/>
</dbReference>
<dbReference type="CDD" id="cd00096">
    <property type="entry name" value="Ig"/>
    <property type="match status" value="3"/>
</dbReference>
<evidence type="ECO:0000256" key="2">
    <source>
        <dbReference type="ARBA" id="ARBA00022525"/>
    </source>
</evidence>
<dbReference type="PANTHER" id="PTHR45080">
    <property type="entry name" value="CONTACTIN 5"/>
    <property type="match status" value="1"/>
</dbReference>
<keyword evidence="10" id="KW-0393">Immunoglobulin domain</keyword>
<evidence type="ECO:0000313" key="16">
    <source>
        <dbReference type="Proteomes" id="UP001219518"/>
    </source>
</evidence>
<keyword evidence="5" id="KW-0732">Signal</keyword>
<dbReference type="PROSITE" id="PS01187">
    <property type="entry name" value="EGF_CA"/>
    <property type="match status" value="3"/>
</dbReference>
<feature type="domain" description="Ig-like" evidence="13">
    <location>
        <begin position="1040"/>
        <end position="1135"/>
    </location>
</feature>
<dbReference type="FunFam" id="2.10.25.10:FF:000017">
    <property type="entry name" value="latent-transforming growth factor beta-binding protein 4 isoform X1"/>
    <property type="match status" value="1"/>
</dbReference>
<organism evidence="15 16">
    <name type="scientific">Frankliniella fusca</name>
    <dbReference type="NCBI Taxonomy" id="407009"/>
    <lineage>
        <taxon>Eukaryota</taxon>
        <taxon>Metazoa</taxon>
        <taxon>Ecdysozoa</taxon>
        <taxon>Arthropoda</taxon>
        <taxon>Hexapoda</taxon>
        <taxon>Insecta</taxon>
        <taxon>Pterygota</taxon>
        <taxon>Neoptera</taxon>
        <taxon>Paraneoptera</taxon>
        <taxon>Thysanoptera</taxon>
        <taxon>Terebrantia</taxon>
        <taxon>Thripoidea</taxon>
        <taxon>Thripidae</taxon>
        <taxon>Frankliniella</taxon>
    </lineage>
</organism>
<dbReference type="InterPro" id="IPR018097">
    <property type="entry name" value="EGF_Ca-bd_CS"/>
</dbReference>
<dbReference type="FunFam" id="2.20.100.10:FF:000007">
    <property type="entry name" value="Thrombospondin 1"/>
    <property type="match status" value="2"/>
</dbReference>
<dbReference type="GO" id="GO:0007156">
    <property type="term" value="P:homophilic cell adhesion via plasma membrane adhesion molecules"/>
    <property type="evidence" value="ECO:0007669"/>
    <property type="project" value="TreeGrafter"/>
</dbReference>
<dbReference type="CDD" id="cd00054">
    <property type="entry name" value="EGF_CA"/>
    <property type="match status" value="2"/>
</dbReference>
<dbReference type="Pfam" id="PF13895">
    <property type="entry name" value="Ig_2"/>
    <property type="match status" value="1"/>
</dbReference>
<dbReference type="InterPro" id="IPR036383">
    <property type="entry name" value="TSP1_rpt_sf"/>
</dbReference>
<dbReference type="InterPro" id="IPR006605">
    <property type="entry name" value="G2_nidogen/fibulin_G2F"/>
</dbReference>
<keyword evidence="7" id="KW-0106">Calcium</keyword>
<feature type="domain" description="Ig-like" evidence="13">
    <location>
        <begin position="262"/>
        <end position="352"/>
    </location>
</feature>
<proteinExistence type="predicted"/>
<evidence type="ECO:0000256" key="10">
    <source>
        <dbReference type="ARBA" id="ARBA00023319"/>
    </source>
</evidence>
<evidence type="ECO:0000256" key="8">
    <source>
        <dbReference type="ARBA" id="ARBA00023157"/>
    </source>
</evidence>
<feature type="domain" description="Ig-like" evidence="13">
    <location>
        <begin position="751"/>
        <end position="844"/>
    </location>
</feature>
<dbReference type="InterPro" id="IPR003598">
    <property type="entry name" value="Ig_sub2"/>
</dbReference>
<dbReference type="SMART" id="SM00682">
    <property type="entry name" value="G2F"/>
    <property type="match status" value="1"/>
</dbReference>
<feature type="domain" description="EGF-like" evidence="12">
    <location>
        <begin position="1588"/>
        <end position="1629"/>
    </location>
</feature>
<dbReference type="GO" id="GO:0005509">
    <property type="term" value="F:calcium ion binding"/>
    <property type="evidence" value="ECO:0007669"/>
    <property type="project" value="InterPro"/>
</dbReference>
<name>A0AAE1H554_9NEOP</name>
<dbReference type="SMART" id="SM00209">
    <property type="entry name" value="TSP1"/>
    <property type="match status" value="4"/>
</dbReference>
<sequence>MELVANVGDVVRLPCDAIGEPSPEFIWSHNYDYVNFNDHILPVTNSDGLVITSVNISDGGEYVCSAVNDAGSANKTITLTVQEHPSIEIGPLQVVVIAGQPAKLFCKATGIPQPRTAWTFKGQPLMTENAEDFETGSNILSLTNLQESDSGSYVCTAYNLAGSDSKTVRVLVQVKPFIEPWQEKLIIREGEELILDCLMHGNPPPKGTWLKDGVVISSNFTTDTSAQYKITAKLSDAGIYACEAVNEIGTSSRALQVIVNAPPRATAPFNNSRIAVSGDDITLDCIEDELRGFPDPEITWTFNGNHVNVSQFNCTENSGHLNIQDILPSQSGVYVCQASNEAGKSSRMFNITVQETPEIQQEFLVKKTLMEGEDFSIPCTSSGIPTPNITWFFNEKSLNTKDDYVDFLLMNDNTLVIISAQANTSGVFTCVAKNEVGEDKQQISIEVYVPPSMTGNGIIHKEVNEGDNVVLSCPSSDAAEIVWSQGGEPIDFLANERSDEAHFKLLDGGRTLEIFESRSTDNGTYTCTASNPVGSKTAIFFLEVLWAPFFEEFGIGKTNFTVVEGNNVSFDCLSNGSPTPKVIWKFNDSMPVTEHTSPGVVILPSSRHLLTIPVVRAHHDGIYKCQAINRVGYSHKQFVLNVIVPPYVDSAAEDHYEILRGDSVTFVCPVIGSPRPVYVWEYPANFNPHLEWPSKKVEFLNDSQVLVVHDVDFSDGGVFTCKGSNQAGFKLNSFNMSITVTLFMFWITEAPVILDASVEEDVNVVKGDTLLLQCNVRGQPLPDVQWSHNGHMIPSDNATERFDLDTSSVSQTLVINFSGAKDSGKYVCHATNTRGTAEKVYRVRFQVAPKIDGQNQSSVEYVKALNGLPFSLNCFSEGEPAPSISWLKEGLPLIKNFEYLIDGGHGETLHFKHLHHQQSGNYTCEAKNSAGSVSKSFILEVLVPPFHPTGIEEVVERVLLHEPLSLNCDFRGNPEPKLLWMKSIKPVLSNATEGIQLTNKNHTLVITSAELSHSGRYSCLGTNEAGSAELMFQVKVLELPHRNEAITKNFSSLTVKPLRRVMLLCAMTGSPSPSLTWFKDGSMLHSNSLNGSIQISSDGRQLHILSAVQKHEGLYKCSGSNDIGSSDAVFELNIDASGDWAEWSDWTMCSVSCGFGTQERKRECLTFNCLGEVSETMPCFVSHCPVNGGWSNWTEWSGCGQTCGLALRTRTRQCNNPEPIYGGFSCEGESTQSEICDLSPCPIDGGWSLWSNWSTCSASCGAGLQTRQRKCNNPVPAHGGLDCNGVDTDVTSCNDGPCFGAWSEWSEWSSCSSSCGPGMRHRRRKCSSQWSECVGDNKQYEYCKLRRCPGEGPRKANLHIRGHLNGYNLRDDVFFVDLQGDEKTKRGLVSTRFHNIQKREVSLQPIVPLLVSPVSWNVAYEDNNARNGYSLTKGYFNQESQIQFATGQEVKMKHIGHGVDESGQLKVDIEVIGEVPYVQPVATIVIQPFSENFIRTGGHTLHVASEGGLSADGHFIPYTFNSTVSYQPNYEPMPYLSEKMSTDHIEANYDQNLQEMRYSISTVISQTFDEDKCPEGFKLNMEHKHCEDVDECVSGSKCHSTQLCENLLGSYRCSCPAGFKALTIGSRCLDVNECLQEPPLCSHDCRNVPGSYLCICPPGTYLLEDRHTCSSSPYWDDPDETYGVSDVNGDEIKYEESSDTADHVTDDDNSYLQEHQQAEEEWSCPQGLVWKNGLCLDQDECIEDPYMCGEDEICLNMFKTFKCLYTPCEKGFKRDLISRDCLMSCSADDPCPSGAIYSERSVSIPVTVSSEDNELGMELLHLSVSHSQIASLKNLSHTKYYFGNNRGKVVQLRQENDSCVLHISKMLRAGKIYRVVVRGDTFSNESLLFSTKFNLYIHLLNDSS</sequence>
<dbReference type="GO" id="GO:0005886">
    <property type="term" value="C:plasma membrane"/>
    <property type="evidence" value="ECO:0007669"/>
    <property type="project" value="TreeGrafter"/>
</dbReference>
<feature type="domain" description="Ig-like" evidence="13">
    <location>
        <begin position="548"/>
        <end position="641"/>
    </location>
</feature>
<keyword evidence="16" id="KW-1185">Reference proteome</keyword>